<dbReference type="AlphaFoldDB" id="Q5WAC7"/>
<organism evidence="1">
    <name type="scientific">Corynebacterium glutamicum</name>
    <name type="common">Brevibacterium saccharolyticum</name>
    <dbReference type="NCBI Taxonomy" id="1718"/>
    <lineage>
        <taxon>Bacteria</taxon>
        <taxon>Bacillati</taxon>
        <taxon>Actinomycetota</taxon>
        <taxon>Actinomycetes</taxon>
        <taxon>Mycobacteriales</taxon>
        <taxon>Corynebacteriaceae</taxon>
        <taxon>Corynebacterium</taxon>
    </lineage>
</organism>
<proteinExistence type="predicted"/>
<evidence type="ECO:0000313" key="1">
    <source>
        <dbReference type="EMBL" id="CAH64541.1"/>
    </source>
</evidence>
<protein>
    <submittedName>
        <fullName evidence="1">Aes protein</fullName>
    </submittedName>
</protein>
<reference evidence="1" key="1">
    <citation type="journal article" date="1997" name="J. Bacteriol.">
        <title>Plasmid pGA1 from Corynebacterium glutamicum codes for a gene product that positively influences plasmid copy number.</title>
        <authorList>
            <person name="Nesvera J."/>
            <person name="Patek M."/>
            <person name="Hochmannova J."/>
            <person name="Abrhamova Z."/>
            <person name="Becvarova V."/>
            <person name="Jelinkova M."/>
            <person name="Vohradsky J."/>
        </authorList>
    </citation>
    <scope>NUCLEOTIDE SEQUENCE</scope>
    <source>
        <strain evidence="1">LP-6</strain>
        <plasmid evidence="1">pGA1</plasmid>
    </source>
</reference>
<dbReference type="EMBL" id="X90817">
    <property type="protein sequence ID" value="CAH64541.1"/>
    <property type="molecule type" value="Genomic_DNA"/>
</dbReference>
<gene>
    <name evidence="1" type="primary">aes</name>
</gene>
<keyword evidence="1" id="KW-0614">Plasmid</keyword>
<reference evidence="1" key="5">
    <citation type="submission" date="2004-10" db="EMBL/GenBank/DDBJ databases">
        <authorList>
            <person name="Patek M."/>
        </authorList>
    </citation>
    <scope>NUCLEOTIDE SEQUENCE</scope>
    <source>
        <strain evidence="1">LP-6</strain>
        <plasmid evidence="1">pGA1</plasmid>
    </source>
</reference>
<sequence>MSTNEQNLWAGLCMFKKEMDGLGSHTKAYGLKYFIHTPFHVSILNSQMNAWPLGGFSD</sequence>
<reference evidence="1" key="3">
    <citation type="journal article" date="2002" name="Folia Microbiol. (Praha)">
        <title>Atypical location of double-strand origin of replication (nic site) on the plasmid pGA1 from Corynebacterium glutamicum.</title>
        <authorList>
            <person name="Abrhamova Z."/>
            <person name="Patek M."/>
            <person name="Nesvera J."/>
        </authorList>
    </citation>
    <scope>NUCLEOTIDE SEQUENCE</scope>
    <source>
        <strain evidence="1">LP-6</strain>
        <plasmid evidence="1">pGA1</plasmid>
    </source>
</reference>
<reference evidence="1" key="4">
    <citation type="journal article" date="2003" name="J. Bacteriol.">
        <title>Control of rep gene expression in plasmid pGA1 from Corynebacterium glutamicum.</title>
        <authorList>
            <person name="Venkova-Canova T."/>
            <person name="Patek M."/>
            <person name="Nesvera J."/>
        </authorList>
    </citation>
    <scope>NUCLEOTIDE SEQUENCE</scope>
    <source>
        <strain evidence="1">LP-6</strain>
        <plasmid evidence="1">pGA1</plasmid>
    </source>
</reference>
<accession>Q5WAC7</accession>
<name>Q5WAC7_CORGT</name>
<reference evidence="1" key="2">
    <citation type="journal article" date="2001" name="Plasmid">
        <title>Identification of a novel gene involved in stable maintenance of plasmid pGA1 from Corynebacterium glutamicum.</title>
        <authorList>
            <person name="Venkova T."/>
            <person name="Patek M."/>
            <person name="Nesvera J."/>
        </authorList>
    </citation>
    <scope>NUCLEOTIDE SEQUENCE</scope>
    <source>
        <strain evidence="1">LP-6</strain>
        <plasmid evidence="1">pGA1</plasmid>
    </source>
</reference>
<geneLocation type="plasmid" evidence="1">
    <name>pGA1</name>
</geneLocation>